<evidence type="ECO:0000313" key="2">
    <source>
        <dbReference type="EMBL" id="MEJ8643700.1"/>
    </source>
</evidence>
<accession>A0ABU8U7N9</accession>
<evidence type="ECO:0000256" key="1">
    <source>
        <dbReference type="SAM" id="MobiDB-lite"/>
    </source>
</evidence>
<sequence length="121" mass="13011">MKDPSAVNSRRPRITVGAWGGFGFGVGPSPPPPYAWAETAGVSSWPENAITAAREARRTRRRPRERWEVAGFWITSCASFPVGGRSRRGGRGNAGPNGPRAHRTLPGHGPHPDGPLLGPRR</sequence>
<keyword evidence="3" id="KW-1185">Reference proteome</keyword>
<protein>
    <submittedName>
        <fullName evidence="2">Uncharacterized protein</fullName>
    </submittedName>
</protein>
<organism evidence="2 3">
    <name type="scientific">Streptomyces caledonius</name>
    <dbReference type="NCBI Taxonomy" id="3134107"/>
    <lineage>
        <taxon>Bacteria</taxon>
        <taxon>Bacillati</taxon>
        <taxon>Actinomycetota</taxon>
        <taxon>Actinomycetes</taxon>
        <taxon>Kitasatosporales</taxon>
        <taxon>Streptomycetaceae</taxon>
        <taxon>Streptomyces</taxon>
    </lineage>
</organism>
<dbReference type="Proteomes" id="UP001382904">
    <property type="component" value="Unassembled WGS sequence"/>
</dbReference>
<name>A0ABU8U7N9_9ACTN</name>
<dbReference type="EMBL" id="JBBKAM010000002">
    <property type="protein sequence ID" value="MEJ8643700.1"/>
    <property type="molecule type" value="Genomic_DNA"/>
</dbReference>
<gene>
    <name evidence="2" type="ORF">WKI68_24665</name>
</gene>
<reference evidence="2 3" key="1">
    <citation type="submission" date="2024-03" db="EMBL/GenBank/DDBJ databases">
        <title>Novel Streptomyces species of biotechnological and ecological value are a feature of Machair soil.</title>
        <authorList>
            <person name="Prole J.R."/>
            <person name="Goodfellow M."/>
            <person name="Allenby N."/>
            <person name="Ward A.C."/>
        </authorList>
    </citation>
    <scope>NUCLEOTIDE SEQUENCE [LARGE SCALE GENOMIC DNA]</scope>
    <source>
        <strain evidence="2 3">MS1.HAVA.3</strain>
    </source>
</reference>
<evidence type="ECO:0000313" key="3">
    <source>
        <dbReference type="Proteomes" id="UP001382904"/>
    </source>
</evidence>
<comment type="caution">
    <text evidence="2">The sequence shown here is derived from an EMBL/GenBank/DDBJ whole genome shotgun (WGS) entry which is preliminary data.</text>
</comment>
<proteinExistence type="predicted"/>
<feature type="region of interest" description="Disordered" evidence="1">
    <location>
        <begin position="80"/>
        <end position="121"/>
    </location>
</feature>